<feature type="transmembrane region" description="Helical" evidence="2">
    <location>
        <begin position="239"/>
        <end position="265"/>
    </location>
</feature>
<name>A0A6A4SNF8_SCOMX</name>
<feature type="compositionally biased region" description="Polar residues" evidence="1">
    <location>
        <begin position="107"/>
        <end position="126"/>
    </location>
</feature>
<evidence type="ECO:0000256" key="1">
    <source>
        <dbReference type="SAM" id="MobiDB-lite"/>
    </source>
</evidence>
<dbReference type="AlphaFoldDB" id="A0A6A4SNF8"/>
<sequence length="279" mass="31963">MRISAEMANSCVCRNTMSQERLNALAMLWIEKRLTHDIPDFNKAEINAFAHLTDGRDKSLYSTPHVIVYQLGDTCLLHEWLISYTNCTSFLYNLLYHIQQHSTSQSVHIGSHSQAKPNQNETTLYERNSKRNKELRRAYVDRVLEMDAHAIPHEFIFIDEAVFNLAKTRRRGRNVIGHRAIINVPGQRGGNITILICKSMHHQTVHLTLPHLESPVQLSLLLQQSINNDKSGTHFHIDLLKVFSSVAAVLTTVLQLLLMNLLPFWSLTISLKGYLIIYD</sequence>
<evidence type="ECO:0008006" key="5">
    <source>
        <dbReference type="Google" id="ProtNLM"/>
    </source>
</evidence>
<evidence type="ECO:0000313" key="4">
    <source>
        <dbReference type="Proteomes" id="UP000438429"/>
    </source>
</evidence>
<evidence type="ECO:0000313" key="3">
    <source>
        <dbReference type="EMBL" id="KAF0035523.1"/>
    </source>
</evidence>
<keyword evidence="2" id="KW-0472">Membrane</keyword>
<gene>
    <name evidence="3" type="ORF">F2P81_013281</name>
</gene>
<keyword evidence="2" id="KW-1133">Transmembrane helix</keyword>
<dbReference type="Proteomes" id="UP000438429">
    <property type="component" value="Unassembled WGS sequence"/>
</dbReference>
<accession>A0A6A4SNF8</accession>
<keyword evidence="2" id="KW-0812">Transmembrane</keyword>
<comment type="caution">
    <text evidence="3">The sequence shown here is derived from an EMBL/GenBank/DDBJ whole genome shotgun (WGS) entry which is preliminary data.</text>
</comment>
<protein>
    <recommendedName>
        <fullName evidence="5">Tc1-like transposase DDE domain-containing protein</fullName>
    </recommendedName>
</protein>
<evidence type="ECO:0000256" key="2">
    <source>
        <dbReference type="SAM" id="Phobius"/>
    </source>
</evidence>
<dbReference type="EMBL" id="VEVO01000011">
    <property type="protein sequence ID" value="KAF0035523.1"/>
    <property type="molecule type" value="Genomic_DNA"/>
</dbReference>
<organism evidence="3 4">
    <name type="scientific">Scophthalmus maximus</name>
    <name type="common">Turbot</name>
    <name type="synonym">Psetta maxima</name>
    <dbReference type="NCBI Taxonomy" id="52904"/>
    <lineage>
        <taxon>Eukaryota</taxon>
        <taxon>Metazoa</taxon>
        <taxon>Chordata</taxon>
        <taxon>Craniata</taxon>
        <taxon>Vertebrata</taxon>
        <taxon>Euteleostomi</taxon>
        <taxon>Actinopterygii</taxon>
        <taxon>Neopterygii</taxon>
        <taxon>Teleostei</taxon>
        <taxon>Neoteleostei</taxon>
        <taxon>Acanthomorphata</taxon>
        <taxon>Carangaria</taxon>
        <taxon>Pleuronectiformes</taxon>
        <taxon>Pleuronectoidei</taxon>
        <taxon>Scophthalmidae</taxon>
        <taxon>Scophthalmus</taxon>
    </lineage>
</organism>
<reference evidence="3 4" key="1">
    <citation type="submission" date="2019-06" db="EMBL/GenBank/DDBJ databases">
        <title>Draft genomes of female and male turbot (Scophthalmus maximus).</title>
        <authorList>
            <person name="Xu H."/>
            <person name="Xu X.-W."/>
            <person name="Shao C."/>
            <person name="Chen S."/>
        </authorList>
    </citation>
    <scope>NUCLEOTIDE SEQUENCE [LARGE SCALE GENOMIC DNA]</scope>
    <source>
        <strain evidence="3">Ysfricsl-2016a</strain>
        <tissue evidence="3">Blood</tissue>
    </source>
</reference>
<proteinExistence type="predicted"/>
<feature type="region of interest" description="Disordered" evidence="1">
    <location>
        <begin position="107"/>
        <end position="128"/>
    </location>
</feature>